<feature type="transmembrane region" description="Helical" evidence="8">
    <location>
        <begin position="579"/>
        <end position="599"/>
    </location>
</feature>
<dbReference type="PANTHER" id="PTHR32024:SF1">
    <property type="entry name" value="KTR SYSTEM POTASSIUM UPTAKE PROTEIN B"/>
    <property type="match status" value="1"/>
</dbReference>
<feature type="transmembrane region" description="Helical" evidence="8">
    <location>
        <begin position="90"/>
        <end position="114"/>
    </location>
</feature>
<proteinExistence type="predicted"/>
<feature type="transmembrane region" description="Helical" evidence="8">
    <location>
        <begin position="21"/>
        <end position="38"/>
    </location>
</feature>
<dbReference type="PANTHER" id="PTHR32024">
    <property type="entry name" value="TRK SYSTEM POTASSIUM UPTAKE PROTEIN TRKG-RELATED"/>
    <property type="match status" value="1"/>
</dbReference>
<feature type="transmembrane region" description="Helical" evidence="8">
    <location>
        <begin position="355"/>
        <end position="380"/>
    </location>
</feature>
<keyword evidence="3" id="KW-1003">Cell membrane</keyword>
<evidence type="ECO:0000256" key="7">
    <source>
        <dbReference type="ARBA" id="ARBA00023136"/>
    </source>
</evidence>
<name>A0A315ZAI7_SEDFL</name>
<feature type="transmembrane region" description="Helical" evidence="8">
    <location>
        <begin position="462"/>
        <end position="495"/>
    </location>
</feature>
<comment type="subcellular location">
    <subcellularLocation>
        <location evidence="1">Cell membrane</location>
        <topology evidence="1">Multi-pass membrane protein</topology>
    </subcellularLocation>
</comment>
<dbReference type="EMBL" id="QGDO01000003">
    <property type="protein sequence ID" value="PWJ42360.1"/>
    <property type="molecule type" value="Genomic_DNA"/>
</dbReference>
<dbReference type="GO" id="GO:0008324">
    <property type="term" value="F:monoatomic cation transmembrane transporter activity"/>
    <property type="evidence" value="ECO:0007669"/>
    <property type="project" value="InterPro"/>
</dbReference>
<feature type="transmembrane region" description="Helical" evidence="8">
    <location>
        <begin position="189"/>
        <end position="208"/>
    </location>
</feature>
<keyword evidence="7 8" id="KW-0472">Membrane</keyword>
<feature type="transmembrane region" description="Helical" evidence="8">
    <location>
        <begin position="50"/>
        <end position="70"/>
    </location>
</feature>
<sequence>MSWKEKIDSVLFGWRDIAFKFLSWVVTLNVILGFYLLIYRYGFLPTDDEIFLIFKQFDGVFAVFVFNYLIRLVFTSYRREYIKNTKWEGILITLLFIHGSINSIFEVKGLYLLADLINPSGSLRTYQHFLSIVLVLLINTEVAKWSTKLSKLSIKPATTFILSFVLLILLGALLLMMPAVNHTEKSLNFIDALFTSTSASCVTGLAVVDTGMFFNLKGQLIILFLAQVGGIGIITFATFFATFLTQGVGLKQQLMIQDMLSGEDLGSVRQLLTRVVLLTLSIEALGTIAIFFSWGEDLIFNSFAQKVFYSIFHGISAFCNAGFSLFPDSLNTSMLSDATVNFKVPGMHIDIRNMYGLHFVVAIIIVLGSVGFSTIGEIFSVNKIKRKIMKPWKAYRLSTSISLKVTGFLLLLGTVAVLVLEFDKMENLTFTEALITSFFQSVTTRTAGFNSMDFGSMHTSTLIIMMLLMFIGASPGSTGGGIKTTTIYIIAISVYSNITGQDRITKGRRTIPNEISLKAVSIFLFASMYNLIAIFLLSVTEESNPDISLLELMFEQTSAFSTAGLSMGITSSVSTLGKLVLILSMYLGRVGTLTLALALSTPSKSNKYLYPEEAVMVG</sequence>
<feature type="transmembrane region" description="Helical" evidence="8">
    <location>
        <begin position="220"/>
        <end position="244"/>
    </location>
</feature>
<evidence type="ECO:0000256" key="1">
    <source>
        <dbReference type="ARBA" id="ARBA00004651"/>
    </source>
</evidence>
<keyword evidence="4 8" id="KW-0812">Transmembrane</keyword>
<keyword evidence="6" id="KW-0406">Ion transport</keyword>
<reference evidence="9 10" key="1">
    <citation type="submission" date="2018-03" db="EMBL/GenBank/DDBJ databases">
        <title>Genomic Encyclopedia of Archaeal and Bacterial Type Strains, Phase II (KMG-II): from individual species to whole genera.</title>
        <authorList>
            <person name="Goeker M."/>
        </authorList>
    </citation>
    <scope>NUCLEOTIDE SEQUENCE [LARGE SCALE GENOMIC DNA]</scope>
    <source>
        <strain evidence="9 10">DSM 28229</strain>
    </source>
</reference>
<accession>A0A315ZAI7</accession>
<dbReference type="Pfam" id="PF02386">
    <property type="entry name" value="TrkH"/>
    <property type="match status" value="1"/>
</dbReference>
<dbReference type="RefSeq" id="WP_109619242.1">
    <property type="nucleotide sequence ID" value="NZ_QGDO01000003.1"/>
</dbReference>
<evidence type="ECO:0000256" key="4">
    <source>
        <dbReference type="ARBA" id="ARBA00022692"/>
    </source>
</evidence>
<feature type="transmembrane region" description="Helical" evidence="8">
    <location>
        <begin position="157"/>
        <end position="177"/>
    </location>
</feature>
<protein>
    <submittedName>
        <fullName evidence="9">Trk-type K+ transport system membrane component</fullName>
    </submittedName>
</protein>
<dbReference type="GO" id="GO:0030001">
    <property type="term" value="P:metal ion transport"/>
    <property type="evidence" value="ECO:0007669"/>
    <property type="project" value="UniProtKB-ARBA"/>
</dbReference>
<dbReference type="AlphaFoldDB" id="A0A315ZAI7"/>
<dbReference type="OrthoDB" id="9810952at2"/>
<keyword evidence="5 8" id="KW-1133">Transmembrane helix</keyword>
<evidence type="ECO:0000256" key="5">
    <source>
        <dbReference type="ARBA" id="ARBA00022989"/>
    </source>
</evidence>
<evidence type="ECO:0000256" key="8">
    <source>
        <dbReference type="SAM" id="Phobius"/>
    </source>
</evidence>
<evidence type="ECO:0000256" key="2">
    <source>
        <dbReference type="ARBA" id="ARBA00022448"/>
    </source>
</evidence>
<evidence type="ECO:0000256" key="6">
    <source>
        <dbReference type="ARBA" id="ARBA00023065"/>
    </source>
</evidence>
<organism evidence="9 10">
    <name type="scientific">Sediminitomix flava</name>
    <dbReference type="NCBI Taxonomy" id="379075"/>
    <lineage>
        <taxon>Bacteria</taxon>
        <taxon>Pseudomonadati</taxon>
        <taxon>Bacteroidota</taxon>
        <taxon>Cytophagia</taxon>
        <taxon>Cytophagales</taxon>
        <taxon>Flammeovirgaceae</taxon>
        <taxon>Sediminitomix</taxon>
    </lineage>
</organism>
<comment type="caution">
    <text evidence="9">The sequence shown here is derived from an EMBL/GenBank/DDBJ whole genome shotgun (WGS) entry which is preliminary data.</text>
</comment>
<evidence type="ECO:0000256" key="3">
    <source>
        <dbReference type="ARBA" id="ARBA00022475"/>
    </source>
</evidence>
<gene>
    <name evidence="9" type="ORF">BC781_103612</name>
</gene>
<evidence type="ECO:0000313" key="10">
    <source>
        <dbReference type="Proteomes" id="UP000245535"/>
    </source>
</evidence>
<dbReference type="InterPro" id="IPR003445">
    <property type="entry name" value="Cat_transpt"/>
</dbReference>
<feature type="transmembrane region" description="Helical" evidence="8">
    <location>
        <begin position="275"/>
        <end position="295"/>
    </location>
</feature>
<keyword evidence="2" id="KW-0813">Transport</keyword>
<feature type="transmembrane region" description="Helical" evidence="8">
    <location>
        <begin position="401"/>
        <end position="420"/>
    </location>
</feature>
<dbReference type="GO" id="GO:0005886">
    <property type="term" value="C:plasma membrane"/>
    <property type="evidence" value="ECO:0007669"/>
    <property type="project" value="UniProtKB-SubCell"/>
</dbReference>
<evidence type="ECO:0000313" key="9">
    <source>
        <dbReference type="EMBL" id="PWJ42360.1"/>
    </source>
</evidence>
<keyword evidence="10" id="KW-1185">Reference proteome</keyword>
<dbReference type="Proteomes" id="UP000245535">
    <property type="component" value="Unassembled WGS sequence"/>
</dbReference>
<feature type="transmembrane region" description="Helical" evidence="8">
    <location>
        <begin position="307"/>
        <end position="326"/>
    </location>
</feature>
<feature type="transmembrane region" description="Helical" evidence="8">
    <location>
        <begin position="126"/>
        <end position="145"/>
    </location>
</feature>
<feature type="transmembrane region" description="Helical" evidence="8">
    <location>
        <begin position="515"/>
        <end position="539"/>
    </location>
</feature>